<name>A0AAW5KD19_9FIRM</name>
<accession>A0AAW5KD19</accession>
<evidence type="ECO:0000313" key="3">
    <source>
        <dbReference type="Proteomes" id="UP001205063"/>
    </source>
</evidence>
<evidence type="ECO:0000256" key="1">
    <source>
        <dbReference type="SAM" id="SignalP"/>
    </source>
</evidence>
<dbReference type="InterPro" id="IPR011047">
    <property type="entry name" value="Quinoprotein_ADH-like_sf"/>
</dbReference>
<dbReference type="SUPFAM" id="SSF50998">
    <property type="entry name" value="Quinoprotein alcohol dehydrogenase-like"/>
    <property type="match status" value="1"/>
</dbReference>
<feature type="chain" id="PRO_5043823455" evidence="1">
    <location>
        <begin position="30"/>
        <end position="816"/>
    </location>
</feature>
<dbReference type="PANTHER" id="PTHR34512">
    <property type="entry name" value="CELL SURFACE PROTEIN"/>
    <property type="match status" value="1"/>
</dbReference>
<gene>
    <name evidence="2" type="ORF">NE646_01650</name>
</gene>
<evidence type="ECO:0000313" key="2">
    <source>
        <dbReference type="EMBL" id="MCQ4948373.1"/>
    </source>
</evidence>
<reference evidence="2" key="1">
    <citation type="submission" date="2022-06" db="EMBL/GenBank/DDBJ databases">
        <title>Isolation of gut microbiota from human fecal samples.</title>
        <authorList>
            <person name="Pamer E.G."/>
            <person name="Barat B."/>
            <person name="Waligurski E."/>
            <person name="Medina S."/>
            <person name="Paddock L."/>
            <person name="Mostad J."/>
        </authorList>
    </citation>
    <scope>NUCLEOTIDE SEQUENCE</scope>
    <source>
        <strain evidence="2">DFI.7.96</strain>
    </source>
</reference>
<comment type="caution">
    <text evidence="2">The sequence shown here is derived from an EMBL/GenBank/DDBJ whole genome shotgun (WGS) entry which is preliminary data.</text>
</comment>
<dbReference type="RefSeq" id="WP_256135260.1">
    <property type="nucleotide sequence ID" value="NZ_JANGAB010000001.1"/>
</dbReference>
<dbReference type="Proteomes" id="UP001205063">
    <property type="component" value="Unassembled WGS sequence"/>
</dbReference>
<dbReference type="InterPro" id="IPR015943">
    <property type="entry name" value="WD40/YVTN_repeat-like_dom_sf"/>
</dbReference>
<dbReference type="AlphaFoldDB" id="A0AAW5KD19"/>
<feature type="signal peptide" evidence="1">
    <location>
        <begin position="1"/>
        <end position="29"/>
    </location>
</feature>
<keyword evidence="1" id="KW-0732">Signal</keyword>
<organism evidence="2 3">
    <name type="scientific">Bittarella massiliensis</name>
    <name type="common">ex Durand et al. 2017</name>
    <dbReference type="NCBI Taxonomy" id="1720313"/>
    <lineage>
        <taxon>Bacteria</taxon>
        <taxon>Bacillati</taxon>
        <taxon>Bacillota</taxon>
        <taxon>Clostridia</taxon>
        <taxon>Eubacteriales</taxon>
        <taxon>Oscillospiraceae</taxon>
        <taxon>Bittarella (ex Durand et al. 2017)</taxon>
    </lineage>
</organism>
<dbReference type="Gene3D" id="2.130.10.10">
    <property type="entry name" value="YVTN repeat-like/Quinoprotein amine dehydrogenase"/>
    <property type="match status" value="1"/>
</dbReference>
<protein>
    <submittedName>
        <fullName evidence="2">Uncharacterized protein</fullName>
    </submittedName>
</protein>
<proteinExistence type="predicted"/>
<dbReference type="EMBL" id="JANGAB010000001">
    <property type="protein sequence ID" value="MCQ4948373.1"/>
    <property type="molecule type" value="Genomic_DNA"/>
</dbReference>
<dbReference type="PANTHER" id="PTHR34512:SF30">
    <property type="entry name" value="OUTER MEMBRANE PROTEIN ASSEMBLY FACTOR BAMB"/>
    <property type="match status" value="1"/>
</dbReference>
<sequence>MGNISVKKRAAAALLALCLCVSGSLPALAAEPSAELGWPQFLGVDGLKGVSDAKAPTTAAEIELKWEKQTGDSTTWTDSSSTPVILGDYVYCYSFQRLRKYELGSGKEVASAPVFGAAHNQYTMILGAGDGKIFVPCEINNLDADATGVQKNFLRAFDAETLEQLYVTQELPGSAVQSPVTCHDGRVFTGSYRTGGVYACFDTADENPASATEVKAANWTVASPSDAGFNTNGVAFAGDYALFTDANYAGSSTVWSVNYKTGAVADTFSLPSGYNARSTPFYCEKDGRVYLSSGHPTAGAAVRSYKLLADGKLDQASLREWTAGISGGDTQSSPVIYNDRLYLAGQSFGAQMPVFVVDTNTMTTLYQTDVVNSAGSAALTTAYASAENGNQVYLYFVANESSDNLFILKDKEGQTAPQVEVVPGIGRRQYCSQSIAIAPNGSLVWYNDAGYLYCYGNKGDTAITAADVQRQIERLPDASSYRYINLAEARRVETRYRALSAAEQAKVTNHGKLEEILALSTADPIARINQGIASLDLPSLTLQDADKVSALLSAYEALSAQEQSQIAGADTLQKAAAAIEALRQEAIVQKLDEDIAALPALSALTSGDRAAVDSLQSRYEALADAQREKLANRQRLADSRARVAAIEEQMAAAAQLISDKLGGAEITLESRPLIQELDRALEGLLPADLAKISEIEQYLSPAKVDLVNLMTAQLLMKDGQPIPVTAENAAQLLAIAREIQGYRDGILEGDLKYLQNGQLADEVAQQAAALLDEPGAEGGNGDASANTADASAPAALLAAALAALSLALACKRRRRV</sequence>